<accession>Q2W6M0</accession>
<feature type="transmembrane region" description="Helical" evidence="1">
    <location>
        <begin position="123"/>
        <end position="147"/>
    </location>
</feature>
<evidence type="ECO:0000313" key="3">
    <source>
        <dbReference type="Proteomes" id="UP000007058"/>
    </source>
</evidence>
<dbReference type="RefSeq" id="WP_011384109.1">
    <property type="nucleotide sequence ID" value="NC_007626.1"/>
</dbReference>
<reference evidence="2 3" key="1">
    <citation type="journal article" date="2005" name="DNA Res.">
        <title>Complete genome sequence of the facultative anaerobic magnetotactic bacterium Magnetospirillum sp. strain AMB-1.</title>
        <authorList>
            <person name="Matsunaga T."/>
            <person name="Okamura Y."/>
            <person name="Fukuda Y."/>
            <person name="Wahyudi A.T."/>
            <person name="Murase Y."/>
            <person name="Takeyama H."/>
        </authorList>
    </citation>
    <scope>NUCLEOTIDE SEQUENCE [LARGE SCALE GENOMIC DNA]</scope>
    <source>
        <strain evidence="3">ATCC 700264 / AMB-1</strain>
    </source>
</reference>
<dbReference type="EMBL" id="AP007255">
    <property type="protein sequence ID" value="BAE50505.1"/>
    <property type="molecule type" value="Genomic_DNA"/>
</dbReference>
<name>Q2W6M0_PARM1</name>
<dbReference type="HOGENOM" id="CLU_1756642_0_0_5"/>
<dbReference type="Proteomes" id="UP000007058">
    <property type="component" value="Chromosome"/>
</dbReference>
<dbReference type="STRING" id="342108.amb1701"/>
<keyword evidence="1" id="KW-0472">Membrane</keyword>
<organism evidence="2 3">
    <name type="scientific">Paramagnetospirillum magneticum (strain ATCC 700264 / AMB-1)</name>
    <name type="common">Magnetospirillum magneticum</name>
    <dbReference type="NCBI Taxonomy" id="342108"/>
    <lineage>
        <taxon>Bacteria</taxon>
        <taxon>Pseudomonadati</taxon>
        <taxon>Pseudomonadota</taxon>
        <taxon>Alphaproteobacteria</taxon>
        <taxon>Rhodospirillales</taxon>
        <taxon>Magnetospirillaceae</taxon>
        <taxon>Paramagnetospirillum</taxon>
    </lineage>
</organism>
<keyword evidence="1" id="KW-0812">Transmembrane</keyword>
<keyword evidence="1" id="KW-1133">Transmembrane helix</keyword>
<proteinExistence type="predicted"/>
<dbReference type="OrthoDB" id="9209574at2"/>
<evidence type="ECO:0000313" key="2">
    <source>
        <dbReference type="EMBL" id="BAE50505.1"/>
    </source>
</evidence>
<dbReference type="AlphaFoldDB" id="Q2W6M0"/>
<sequence>MASRDDVWTWRMRASEVVAAVAHRLKETYASAYYVPERYGSPWQSVKFANEVADKIISIGQGEAWEEFRLAVCHALQIEREGFFTDDLADPDSYVCGTLREFIAALTPSEPTVTQGRPQRPSIAWCIAMFTSICTPLLVLGAAFFFAG</sequence>
<evidence type="ECO:0000256" key="1">
    <source>
        <dbReference type="SAM" id="Phobius"/>
    </source>
</evidence>
<keyword evidence="3" id="KW-1185">Reference proteome</keyword>
<protein>
    <submittedName>
        <fullName evidence="2">Uncharacterized protein</fullName>
    </submittedName>
</protein>
<dbReference type="KEGG" id="mag:amb1701"/>
<gene>
    <name evidence="2" type="ordered locus">amb1701</name>
</gene>